<accession>A0A1H8K4M0</accession>
<reference evidence="1 2" key="1">
    <citation type="submission" date="2016-10" db="EMBL/GenBank/DDBJ databases">
        <authorList>
            <person name="de Groot N.N."/>
        </authorList>
    </citation>
    <scope>NUCLEOTIDE SEQUENCE [LARGE SCALE GENOMIC DNA]</scope>
    <source>
        <strain evidence="1 2">DSM 43357</strain>
    </source>
</reference>
<dbReference type="EMBL" id="FOBF01000050">
    <property type="protein sequence ID" value="SEN87874.1"/>
    <property type="molecule type" value="Genomic_DNA"/>
</dbReference>
<evidence type="ECO:0000313" key="2">
    <source>
        <dbReference type="Proteomes" id="UP000198953"/>
    </source>
</evidence>
<sequence length="69" mass="7545">MSAELAEAATAYLEAPRRLQSAIVRAAQQGETAIEIAKAINFAYSPDYVARVIREALGPRPRGRRKSTD</sequence>
<protein>
    <recommendedName>
        <fullName evidence="3">Helix-turn-helix domain-containing protein</fullName>
    </recommendedName>
</protein>
<organism evidence="1 2">
    <name type="scientific">Nonomuraea pusilla</name>
    <dbReference type="NCBI Taxonomy" id="46177"/>
    <lineage>
        <taxon>Bacteria</taxon>
        <taxon>Bacillati</taxon>
        <taxon>Actinomycetota</taxon>
        <taxon>Actinomycetes</taxon>
        <taxon>Streptosporangiales</taxon>
        <taxon>Streptosporangiaceae</taxon>
        <taxon>Nonomuraea</taxon>
    </lineage>
</organism>
<gene>
    <name evidence="1" type="ORF">SAMN05660976_08520</name>
</gene>
<dbReference type="Proteomes" id="UP000198953">
    <property type="component" value="Unassembled WGS sequence"/>
</dbReference>
<dbReference type="AlphaFoldDB" id="A0A1H8K4M0"/>
<name>A0A1H8K4M0_9ACTN</name>
<evidence type="ECO:0000313" key="1">
    <source>
        <dbReference type="EMBL" id="SEN87874.1"/>
    </source>
</evidence>
<dbReference type="RefSeq" id="WP_143078982.1">
    <property type="nucleotide sequence ID" value="NZ_FOBF01000050.1"/>
</dbReference>
<proteinExistence type="predicted"/>
<dbReference type="OrthoDB" id="9994992at2"/>
<evidence type="ECO:0008006" key="3">
    <source>
        <dbReference type="Google" id="ProtNLM"/>
    </source>
</evidence>
<keyword evidence="2" id="KW-1185">Reference proteome</keyword>